<protein>
    <submittedName>
        <fullName evidence="1">Uncharacterized protein</fullName>
    </submittedName>
</protein>
<comment type="caution">
    <text evidence="1">The sequence shown here is derived from an EMBL/GenBank/DDBJ whole genome shotgun (WGS) entry which is preliminary data.</text>
</comment>
<gene>
    <name evidence="1" type="ORF">CH378_14775</name>
</gene>
<dbReference type="EMBL" id="NPDP01000028">
    <property type="protein sequence ID" value="PJZ29019.1"/>
    <property type="molecule type" value="Genomic_DNA"/>
</dbReference>
<evidence type="ECO:0000313" key="1">
    <source>
        <dbReference type="EMBL" id="PJZ29019.1"/>
    </source>
</evidence>
<dbReference type="RefSeq" id="WP_100737805.1">
    <property type="nucleotide sequence ID" value="NZ_NPDO01000006.1"/>
</dbReference>
<proteinExistence type="predicted"/>
<dbReference type="Proteomes" id="UP000231919">
    <property type="component" value="Unassembled WGS sequence"/>
</dbReference>
<evidence type="ECO:0000313" key="2">
    <source>
        <dbReference type="Proteomes" id="UP000231919"/>
    </source>
</evidence>
<organism evidence="1 2">
    <name type="scientific">Leptospira kmetyi</name>
    <dbReference type="NCBI Taxonomy" id="408139"/>
    <lineage>
        <taxon>Bacteria</taxon>
        <taxon>Pseudomonadati</taxon>
        <taxon>Spirochaetota</taxon>
        <taxon>Spirochaetia</taxon>
        <taxon>Leptospirales</taxon>
        <taxon>Leptospiraceae</taxon>
        <taxon>Leptospira</taxon>
    </lineage>
</organism>
<accession>A0ABX4N6U1</accession>
<keyword evidence="2" id="KW-1185">Reference proteome</keyword>
<name>A0ABX4N6U1_9LEPT</name>
<reference evidence="1 2" key="1">
    <citation type="submission" date="2017-07" db="EMBL/GenBank/DDBJ databases">
        <title>Leptospira spp. isolated from tropical soils.</title>
        <authorList>
            <person name="Thibeaux R."/>
            <person name="Iraola G."/>
            <person name="Ferres I."/>
            <person name="Bierque E."/>
            <person name="Girault D."/>
            <person name="Soupe-Gilbert M.-E."/>
            <person name="Picardeau M."/>
            <person name="Goarant C."/>
        </authorList>
    </citation>
    <scope>NUCLEOTIDE SEQUENCE [LARGE SCALE GENOMIC DNA]</scope>
    <source>
        <strain evidence="1 2">JW2-C-B1</strain>
    </source>
</reference>
<sequence>MKVTHSCLEFDSIEDLIDFTKEFETGSMIRFLSPIEDNSGNVLVKEEVQVKESALARLKDIKGQYTPKFDVKLNKELLEQIQNILAMKIVNQLKISDMKFLKFMYENTTYNYKGIIRNSLLSKKTVLALLKVYIQNVNFFRYISELGLLTLGIVMIPDTMKFRLLRRYAFTAGILMDLPRIGVDRYTKLPSDDSEKVEVAKKCSDILQKLDLVDFTYSAISNHMPLGMMDNPDKPISIDKTGEGENLDDKFLDDIISDDGESDSKGDSSREDAIPEKSYDFFQALLTDALKLARYIANVSHNASDKDYVMEELVYYIAYNTSKKYFDELLANPLVSIFKDFEVNVKRMRKIAEVEMKCVYPPSAWAYPKPKSSQVLCKNKVWGCPNIVMGWDIHVITAQEAFGWVGTSLPIDNYPKCKLEEELDDIMVEPEKPKKK</sequence>